<accession>A0A3R8ZRA3</accession>
<proteinExistence type="predicted"/>
<dbReference type="Proteomes" id="UP000268070">
    <property type="component" value="Chromosome"/>
</dbReference>
<sequence>MAVTSKTCRVTISHACRPSAGVPTRAGLCRLYKKEMQMSCLSSSSEQPSIAQEPSQIAQWQTVPAKVYVQAGQRWGVLGTMGCCFAPLAASCLLQPQVGDLVLLTFDGRQAYILAVLERSGQTAQLQLPADTVVRSAGSVRVQAGGGLHLQAAQAVVLQGADVALQAEQYLLQARNVHLAGQSLHSYFAQRQEYSGQRQQVDGQSQLHAGQRVTRVAGHDDYAAASQRLVIERDWRVRARSAELRGAQRVVVDGQQVHLG</sequence>
<organism evidence="1 2">
    <name type="scientific">Alcaligenes aquatilis</name>
    <dbReference type="NCBI Taxonomy" id="323284"/>
    <lineage>
        <taxon>Bacteria</taxon>
        <taxon>Pseudomonadati</taxon>
        <taxon>Pseudomonadota</taxon>
        <taxon>Betaproteobacteria</taxon>
        <taxon>Burkholderiales</taxon>
        <taxon>Alcaligenaceae</taxon>
        <taxon>Alcaligenes</taxon>
    </lineage>
</organism>
<name>A0A3G2HV04_9BURK</name>
<dbReference type="KEGG" id="aaqu:D3M96_10805"/>
<evidence type="ECO:0000313" key="2">
    <source>
        <dbReference type="Proteomes" id="UP000268070"/>
    </source>
</evidence>
<reference evidence="1 2" key="1">
    <citation type="submission" date="2018-09" db="EMBL/GenBank/DDBJ databases">
        <title>Complete genome sequence of the hydrocarbonoclastic bacterium Alcaligenes aquatilis QD168, isolated from a crude-oil polluted marine sediment of Central Chile.</title>
        <authorList>
            <person name="Duran R.E."/>
            <person name="Barra B."/>
            <person name="Salva-Serra F."/>
            <person name="Mendez V."/>
            <person name="Moore E.R.B."/>
            <person name="Seeger M."/>
        </authorList>
    </citation>
    <scope>NUCLEOTIDE SEQUENCE [LARGE SCALE GENOMIC DNA]</scope>
    <source>
        <strain evidence="1 2">QD168</strain>
    </source>
</reference>
<accession>A0A3G2HV04</accession>
<dbReference type="EMBL" id="CP032153">
    <property type="protein sequence ID" value="AYN20970.1"/>
    <property type="molecule type" value="Genomic_DNA"/>
</dbReference>
<dbReference type="Pfam" id="PF12059">
    <property type="entry name" value="DUF3540"/>
    <property type="match status" value="1"/>
</dbReference>
<dbReference type="OrthoDB" id="6119047at2"/>
<evidence type="ECO:0000313" key="1">
    <source>
        <dbReference type="EMBL" id="AYN20970.1"/>
    </source>
</evidence>
<dbReference type="AlphaFoldDB" id="A0A3G2HV04"/>
<gene>
    <name evidence="1" type="ORF">D3M96_10805</name>
</gene>
<protein>
    <submittedName>
        <fullName evidence="1">DUF3540 domain-containing protein</fullName>
    </submittedName>
</protein>
<dbReference type="InterPro" id="IPR021927">
    <property type="entry name" value="DUF3540"/>
</dbReference>